<evidence type="ECO:0000313" key="2">
    <source>
        <dbReference type="Proteomes" id="UP000324800"/>
    </source>
</evidence>
<proteinExistence type="predicted"/>
<dbReference type="EMBL" id="SNRW01027377">
    <property type="protein sequence ID" value="KAA6360132.1"/>
    <property type="molecule type" value="Genomic_DNA"/>
</dbReference>
<sequence length="43" mass="5037">MQSDLFNYFDALFKLVLWSDDDGRVILYKRGVVDVLLSILTQE</sequence>
<comment type="caution">
    <text evidence="1">The sequence shown here is derived from an EMBL/GenBank/DDBJ whole genome shotgun (WGS) entry which is preliminary data.</text>
</comment>
<dbReference type="AlphaFoldDB" id="A0A5J4TQF2"/>
<accession>A0A5J4TQF2</accession>
<protein>
    <submittedName>
        <fullName evidence="1">Uncharacterized protein</fullName>
    </submittedName>
</protein>
<gene>
    <name evidence="1" type="ORF">EZS28_044341</name>
</gene>
<reference evidence="1 2" key="1">
    <citation type="submission" date="2019-03" db="EMBL/GenBank/DDBJ databases">
        <title>Single cell metagenomics reveals metabolic interactions within the superorganism composed of flagellate Streblomastix strix and complex community of Bacteroidetes bacteria on its surface.</title>
        <authorList>
            <person name="Treitli S.C."/>
            <person name="Kolisko M."/>
            <person name="Husnik F."/>
            <person name="Keeling P."/>
            <person name="Hampl V."/>
        </authorList>
    </citation>
    <scope>NUCLEOTIDE SEQUENCE [LARGE SCALE GENOMIC DNA]</scope>
    <source>
        <strain evidence="1">ST1C</strain>
    </source>
</reference>
<evidence type="ECO:0000313" key="1">
    <source>
        <dbReference type="EMBL" id="KAA6360132.1"/>
    </source>
</evidence>
<name>A0A5J4TQF2_9EUKA</name>
<dbReference type="Proteomes" id="UP000324800">
    <property type="component" value="Unassembled WGS sequence"/>
</dbReference>
<feature type="non-terminal residue" evidence="1">
    <location>
        <position position="43"/>
    </location>
</feature>
<organism evidence="1 2">
    <name type="scientific">Streblomastix strix</name>
    <dbReference type="NCBI Taxonomy" id="222440"/>
    <lineage>
        <taxon>Eukaryota</taxon>
        <taxon>Metamonada</taxon>
        <taxon>Preaxostyla</taxon>
        <taxon>Oxymonadida</taxon>
        <taxon>Streblomastigidae</taxon>
        <taxon>Streblomastix</taxon>
    </lineage>
</organism>